<organism evidence="4 5">
    <name type="scientific">Microbacterium deminutum</name>
    <dbReference type="NCBI Taxonomy" id="344164"/>
    <lineage>
        <taxon>Bacteria</taxon>
        <taxon>Bacillati</taxon>
        <taxon>Actinomycetota</taxon>
        <taxon>Actinomycetes</taxon>
        <taxon>Micrococcales</taxon>
        <taxon>Microbacteriaceae</taxon>
        <taxon>Microbacterium</taxon>
    </lineage>
</organism>
<dbReference type="InterPro" id="IPR051677">
    <property type="entry name" value="AfsR-DnrI-RedD_regulator"/>
</dbReference>
<sequence>MTRTAVVSHNPHVALHVLGPVDAPYAELADWEPARAEIGRLDAVREATEEELLAARLASGEHRAAIAEAERLVRDSPQREERWCLLAPAHYQSGRQAEALSSLRSARHMLDDDLGIQPGERLIDLETAIMRHDPALAPARHESRVGDDCPYRGLSGYGPDDADEFFGRDAEIEAVVDRLARRRFLALTGASGSGKSSLALAGVVPMFKARGWTAEIVRPW</sequence>
<evidence type="ECO:0000256" key="1">
    <source>
        <dbReference type="ARBA" id="ARBA00023015"/>
    </source>
</evidence>
<feature type="domain" description="Bacterial transcriptional activator" evidence="3">
    <location>
        <begin position="21"/>
        <end position="130"/>
    </location>
</feature>
<dbReference type="EMBL" id="BAAAOG010000003">
    <property type="protein sequence ID" value="GAA1959716.1"/>
    <property type="molecule type" value="Genomic_DNA"/>
</dbReference>
<dbReference type="SUPFAM" id="SSF52540">
    <property type="entry name" value="P-loop containing nucleoside triphosphate hydrolases"/>
    <property type="match status" value="1"/>
</dbReference>
<keyword evidence="2" id="KW-0804">Transcription</keyword>
<evidence type="ECO:0000259" key="3">
    <source>
        <dbReference type="SMART" id="SM01043"/>
    </source>
</evidence>
<reference evidence="4 5" key="1">
    <citation type="journal article" date="2019" name="Int. J. Syst. Evol. Microbiol.">
        <title>The Global Catalogue of Microorganisms (GCM) 10K type strain sequencing project: providing services to taxonomists for standard genome sequencing and annotation.</title>
        <authorList>
            <consortium name="The Broad Institute Genomics Platform"/>
            <consortium name="The Broad Institute Genome Sequencing Center for Infectious Disease"/>
            <person name="Wu L."/>
            <person name="Ma J."/>
        </authorList>
    </citation>
    <scope>NUCLEOTIDE SEQUENCE [LARGE SCALE GENOMIC DNA]</scope>
    <source>
        <strain evidence="4 5">JCM 14901</strain>
    </source>
</reference>
<dbReference type="Gene3D" id="3.40.50.300">
    <property type="entry name" value="P-loop containing nucleotide triphosphate hydrolases"/>
    <property type="match status" value="1"/>
</dbReference>
<dbReference type="PANTHER" id="PTHR35807">
    <property type="entry name" value="TRANSCRIPTIONAL REGULATOR REDD-RELATED"/>
    <property type="match status" value="1"/>
</dbReference>
<accession>A0ABN2QX31</accession>
<dbReference type="Pfam" id="PF20703">
    <property type="entry name" value="nSTAND1"/>
    <property type="match status" value="1"/>
</dbReference>
<evidence type="ECO:0000256" key="2">
    <source>
        <dbReference type="ARBA" id="ARBA00023163"/>
    </source>
</evidence>
<dbReference type="InterPro" id="IPR011990">
    <property type="entry name" value="TPR-like_helical_dom_sf"/>
</dbReference>
<dbReference type="SMART" id="SM01043">
    <property type="entry name" value="BTAD"/>
    <property type="match status" value="1"/>
</dbReference>
<evidence type="ECO:0000313" key="5">
    <source>
        <dbReference type="Proteomes" id="UP001499933"/>
    </source>
</evidence>
<dbReference type="SUPFAM" id="SSF48452">
    <property type="entry name" value="TPR-like"/>
    <property type="match status" value="1"/>
</dbReference>
<keyword evidence="1" id="KW-0805">Transcription regulation</keyword>
<dbReference type="Gene3D" id="1.25.40.10">
    <property type="entry name" value="Tetratricopeptide repeat domain"/>
    <property type="match status" value="1"/>
</dbReference>
<dbReference type="InterPro" id="IPR005158">
    <property type="entry name" value="BTAD"/>
</dbReference>
<dbReference type="PANTHER" id="PTHR35807:SF1">
    <property type="entry name" value="TRANSCRIPTIONAL REGULATOR REDD"/>
    <property type="match status" value="1"/>
</dbReference>
<proteinExistence type="predicted"/>
<evidence type="ECO:0000313" key="4">
    <source>
        <dbReference type="EMBL" id="GAA1959716.1"/>
    </source>
</evidence>
<keyword evidence="5" id="KW-1185">Reference proteome</keyword>
<dbReference type="Proteomes" id="UP001499933">
    <property type="component" value="Unassembled WGS sequence"/>
</dbReference>
<comment type="caution">
    <text evidence="4">The sequence shown here is derived from an EMBL/GenBank/DDBJ whole genome shotgun (WGS) entry which is preliminary data.</text>
</comment>
<gene>
    <name evidence="4" type="ORF">GCM10009776_22870</name>
</gene>
<dbReference type="InterPro" id="IPR049052">
    <property type="entry name" value="nSTAND1"/>
</dbReference>
<dbReference type="Pfam" id="PF03704">
    <property type="entry name" value="BTAD"/>
    <property type="match status" value="1"/>
</dbReference>
<dbReference type="InterPro" id="IPR027417">
    <property type="entry name" value="P-loop_NTPase"/>
</dbReference>
<protein>
    <recommendedName>
        <fullName evidence="3">Bacterial transcriptional activator domain-containing protein</fullName>
    </recommendedName>
</protein>
<name>A0ABN2QX31_9MICO</name>